<feature type="compositionally biased region" description="Basic and acidic residues" evidence="1">
    <location>
        <begin position="19"/>
        <end position="34"/>
    </location>
</feature>
<dbReference type="AlphaFoldDB" id="A0A4C1XCJ9"/>
<evidence type="ECO:0000256" key="1">
    <source>
        <dbReference type="SAM" id="MobiDB-lite"/>
    </source>
</evidence>
<dbReference type="Proteomes" id="UP000299102">
    <property type="component" value="Unassembled WGS sequence"/>
</dbReference>
<evidence type="ECO:0000313" key="3">
    <source>
        <dbReference type="Proteomes" id="UP000299102"/>
    </source>
</evidence>
<reference evidence="2 3" key="1">
    <citation type="journal article" date="2019" name="Commun. Biol.">
        <title>The bagworm genome reveals a unique fibroin gene that provides high tensile strength.</title>
        <authorList>
            <person name="Kono N."/>
            <person name="Nakamura H."/>
            <person name="Ohtoshi R."/>
            <person name="Tomita M."/>
            <person name="Numata K."/>
            <person name="Arakawa K."/>
        </authorList>
    </citation>
    <scope>NUCLEOTIDE SEQUENCE [LARGE SCALE GENOMIC DNA]</scope>
</reference>
<organism evidence="2 3">
    <name type="scientific">Eumeta variegata</name>
    <name type="common">Bagworm moth</name>
    <name type="synonym">Eumeta japonica</name>
    <dbReference type="NCBI Taxonomy" id="151549"/>
    <lineage>
        <taxon>Eukaryota</taxon>
        <taxon>Metazoa</taxon>
        <taxon>Ecdysozoa</taxon>
        <taxon>Arthropoda</taxon>
        <taxon>Hexapoda</taxon>
        <taxon>Insecta</taxon>
        <taxon>Pterygota</taxon>
        <taxon>Neoptera</taxon>
        <taxon>Endopterygota</taxon>
        <taxon>Lepidoptera</taxon>
        <taxon>Glossata</taxon>
        <taxon>Ditrysia</taxon>
        <taxon>Tineoidea</taxon>
        <taxon>Psychidae</taxon>
        <taxon>Oiketicinae</taxon>
        <taxon>Eumeta</taxon>
    </lineage>
</organism>
<protein>
    <submittedName>
        <fullName evidence="2">Uncharacterized protein</fullName>
    </submittedName>
</protein>
<feature type="region of interest" description="Disordered" evidence="1">
    <location>
        <begin position="18"/>
        <end position="101"/>
    </location>
</feature>
<keyword evidence="3" id="KW-1185">Reference proteome</keyword>
<dbReference type="EMBL" id="BGZK01000773">
    <property type="protein sequence ID" value="GBP59875.1"/>
    <property type="molecule type" value="Genomic_DNA"/>
</dbReference>
<feature type="compositionally biased region" description="Basic residues" evidence="1">
    <location>
        <begin position="72"/>
        <end position="85"/>
    </location>
</feature>
<sequence length="258" mass="29118">MTINDVECILVETNYGSKTTEREINRPRGSEIRSRVSKQVLQRTPNGDVGGAVDGSPPLRPSSKPPYDLRGGPHKLIVKRKRTPRARSSSHAPKSPLRFRNIPIQPPQDIAVLVNPVVSRKIHLDVRNASNKFAPRVTRAAAIKILPRMRSTRITRAGTAPSYVCARRLDSGEGLGVIIQERLVRSSIRRYRERMWHVPRYSRPRSVPSRCGGLKAKSSRFEIKRSWKGTSQRSDNHPNAEGCYYKYSIHTGVRKVTV</sequence>
<evidence type="ECO:0000313" key="2">
    <source>
        <dbReference type="EMBL" id="GBP59875.1"/>
    </source>
</evidence>
<accession>A0A4C1XCJ9</accession>
<gene>
    <name evidence="2" type="ORF">EVAR_44551_1</name>
</gene>
<comment type="caution">
    <text evidence="2">The sequence shown here is derived from an EMBL/GenBank/DDBJ whole genome shotgun (WGS) entry which is preliminary data.</text>
</comment>
<proteinExistence type="predicted"/>
<name>A0A4C1XCJ9_EUMVA</name>